<evidence type="ECO:0000313" key="4">
    <source>
        <dbReference type="Proteomes" id="UP000245119"/>
    </source>
</evidence>
<name>A0A2T7NUU9_POMCA</name>
<sequence length="193" mass="22073">MGELGWCRPPQPLPEVPLEDEVPYYSTPRPYRDHLDELKLMLRESEMCDCGLRMVDAELADGWTVHRSRESNTFKRVFYQHENGNTTWVFPSSIITFLSFDKICFILRLCKDSGQEPPGEIMAQYAQETNARGTRPFPSAQPSTTNSPVNRIWSQTLPNSGRGSEPLFSARNITRNATLDQRRPLPLPESTKL</sequence>
<organism evidence="3 4">
    <name type="scientific">Pomacea canaliculata</name>
    <name type="common">Golden apple snail</name>
    <dbReference type="NCBI Taxonomy" id="400727"/>
    <lineage>
        <taxon>Eukaryota</taxon>
        <taxon>Metazoa</taxon>
        <taxon>Spiralia</taxon>
        <taxon>Lophotrochozoa</taxon>
        <taxon>Mollusca</taxon>
        <taxon>Gastropoda</taxon>
        <taxon>Caenogastropoda</taxon>
        <taxon>Architaenioglossa</taxon>
        <taxon>Ampullarioidea</taxon>
        <taxon>Ampullariidae</taxon>
        <taxon>Pomacea</taxon>
    </lineage>
</organism>
<protein>
    <recommendedName>
        <fullName evidence="2">WW domain-containing protein</fullName>
    </recommendedName>
</protein>
<dbReference type="STRING" id="400727.A0A2T7NUU9"/>
<feature type="region of interest" description="Disordered" evidence="1">
    <location>
        <begin position="131"/>
        <end position="193"/>
    </location>
</feature>
<reference evidence="3 4" key="1">
    <citation type="submission" date="2018-04" db="EMBL/GenBank/DDBJ databases">
        <title>The genome of golden apple snail Pomacea canaliculata provides insight into stress tolerance and invasive adaptation.</title>
        <authorList>
            <person name="Liu C."/>
            <person name="Liu B."/>
            <person name="Ren Y."/>
            <person name="Zhang Y."/>
            <person name="Wang H."/>
            <person name="Li S."/>
            <person name="Jiang F."/>
            <person name="Yin L."/>
            <person name="Zhang G."/>
            <person name="Qian W."/>
            <person name="Fan W."/>
        </authorList>
    </citation>
    <scope>NUCLEOTIDE SEQUENCE [LARGE SCALE GENOMIC DNA]</scope>
    <source>
        <strain evidence="3">SZHN2017</strain>
        <tissue evidence="3">Muscle</tissue>
    </source>
</reference>
<feature type="domain" description="WW" evidence="2">
    <location>
        <begin position="57"/>
        <end position="93"/>
    </location>
</feature>
<dbReference type="Proteomes" id="UP000245119">
    <property type="component" value="Linkage Group LG9"/>
</dbReference>
<keyword evidence="4" id="KW-1185">Reference proteome</keyword>
<dbReference type="EMBL" id="PZQS01000009">
    <property type="protein sequence ID" value="PVD24943.1"/>
    <property type="molecule type" value="Genomic_DNA"/>
</dbReference>
<dbReference type="InterPro" id="IPR001202">
    <property type="entry name" value="WW_dom"/>
</dbReference>
<proteinExistence type="predicted"/>
<evidence type="ECO:0000313" key="3">
    <source>
        <dbReference type="EMBL" id="PVD24943.1"/>
    </source>
</evidence>
<dbReference type="PROSITE" id="PS50020">
    <property type="entry name" value="WW_DOMAIN_2"/>
    <property type="match status" value="1"/>
</dbReference>
<accession>A0A2T7NUU9</accession>
<dbReference type="AlphaFoldDB" id="A0A2T7NUU9"/>
<evidence type="ECO:0000256" key="1">
    <source>
        <dbReference type="SAM" id="MobiDB-lite"/>
    </source>
</evidence>
<comment type="caution">
    <text evidence="3">The sequence shown here is derived from an EMBL/GenBank/DDBJ whole genome shotgun (WGS) entry which is preliminary data.</text>
</comment>
<evidence type="ECO:0000259" key="2">
    <source>
        <dbReference type="PROSITE" id="PS50020"/>
    </source>
</evidence>
<feature type="compositionally biased region" description="Polar residues" evidence="1">
    <location>
        <begin position="140"/>
        <end position="162"/>
    </location>
</feature>
<gene>
    <name evidence="3" type="ORF">C0Q70_15437</name>
</gene>